<accession>A0AAE1XQC2</accession>
<organism evidence="1 2">
    <name type="scientific">Sesamum alatum</name>
    <dbReference type="NCBI Taxonomy" id="300844"/>
    <lineage>
        <taxon>Eukaryota</taxon>
        <taxon>Viridiplantae</taxon>
        <taxon>Streptophyta</taxon>
        <taxon>Embryophyta</taxon>
        <taxon>Tracheophyta</taxon>
        <taxon>Spermatophyta</taxon>
        <taxon>Magnoliopsida</taxon>
        <taxon>eudicotyledons</taxon>
        <taxon>Gunneridae</taxon>
        <taxon>Pentapetalae</taxon>
        <taxon>asterids</taxon>
        <taxon>lamiids</taxon>
        <taxon>Lamiales</taxon>
        <taxon>Pedaliaceae</taxon>
        <taxon>Sesamum</taxon>
    </lineage>
</organism>
<dbReference type="AlphaFoldDB" id="A0AAE1XQC2"/>
<reference evidence="1" key="1">
    <citation type="submission" date="2020-06" db="EMBL/GenBank/DDBJ databases">
        <authorList>
            <person name="Li T."/>
            <person name="Hu X."/>
            <person name="Zhang T."/>
            <person name="Song X."/>
            <person name="Zhang H."/>
            <person name="Dai N."/>
            <person name="Sheng W."/>
            <person name="Hou X."/>
            <person name="Wei L."/>
        </authorList>
    </citation>
    <scope>NUCLEOTIDE SEQUENCE</scope>
    <source>
        <strain evidence="1">3651</strain>
        <tissue evidence="1">Leaf</tissue>
    </source>
</reference>
<sequence>MEWRRRRRKMIRLVLRRWKEFNLFSRLRRSPILRNEWRVILSCYTPLNVSRLAGASRYGGGAAGSMSISVGTLATAPISGGQSITWGSTSSPRVVHGNSFTLPPPPPGFYFRLNQAHRGLP</sequence>
<evidence type="ECO:0000313" key="1">
    <source>
        <dbReference type="EMBL" id="KAK4416006.1"/>
    </source>
</evidence>
<gene>
    <name evidence="1" type="ORF">Salat_2708000</name>
</gene>
<dbReference type="EMBL" id="JACGWO010000011">
    <property type="protein sequence ID" value="KAK4416006.1"/>
    <property type="molecule type" value="Genomic_DNA"/>
</dbReference>
<reference evidence="1" key="2">
    <citation type="journal article" date="2024" name="Plant">
        <title>Genomic evolution and insights into agronomic trait innovations of Sesamum species.</title>
        <authorList>
            <person name="Miao H."/>
            <person name="Wang L."/>
            <person name="Qu L."/>
            <person name="Liu H."/>
            <person name="Sun Y."/>
            <person name="Le M."/>
            <person name="Wang Q."/>
            <person name="Wei S."/>
            <person name="Zheng Y."/>
            <person name="Lin W."/>
            <person name="Duan Y."/>
            <person name="Cao H."/>
            <person name="Xiong S."/>
            <person name="Wang X."/>
            <person name="Wei L."/>
            <person name="Li C."/>
            <person name="Ma Q."/>
            <person name="Ju M."/>
            <person name="Zhao R."/>
            <person name="Li G."/>
            <person name="Mu C."/>
            <person name="Tian Q."/>
            <person name="Mei H."/>
            <person name="Zhang T."/>
            <person name="Gao T."/>
            <person name="Zhang H."/>
        </authorList>
    </citation>
    <scope>NUCLEOTIDE SEQUENCE</scope>
    <source>
        <strain evidence="1">3651</strain>
    </source>
</reference>
<protein>
    <submittedName>
        <fullName evidence="1">Uncharacterized protein</fullName>
    </submittedName>
</protein>
<keyword evidence="2" id="KW-1185">Reference proteome</keyword>
<evidence type="ECO:0000313" key="2">
    <source>
        <dbReference type="Proteomes" id="UP001293254"/>
    </source>
</evidence>
<proteinExistence type="predicted"/>
<comment type="caution">
    <text evidence="1">The sequence shown here is derived from an EMBL/GenBank/DDBJ whole genome shotgun (WGS) entry which is preliminary data.</text>
</comment>
<dbReference type="Proteomes" id="UP001293254">
    <property type="component" value="Unassembled WGS sequence"/>
</dbReference>
<name>A0AAE1XQC2_9LAMI</name>